<dbReference type="AlphaFoldDB" id="A0A6J4KNR9"/>
<dbReference type="EMBL" id="CADCTT010000233">
    <property type="protein sequence ID" value="CAA9311073.1"/>
    <property type="molecule type" value="Genomic_DNA"/>
</dbReference>
<feature type="compositionally biased region" description="Low complexity" evidence="1">
    <location>
        <begin position="188"/>
        <end position="205"/>
    </location>
</feature>
<organism evidence="2">
    <name type="scientific">uncultured Friedmanniella sp</name>
    <dbReference type="NCBI Taxonomy" id="335381"/>
    <lineage>
        <taxon>Bacteria</taxon>
        <taxon>Bacillati</taxon>
        <taxon>Actinomycetota</taxon>
        <taxon>Actinomycetes</taxon>
        <taxon>Propionibacteriales</taxon>
        <taxon>Nocardioidaceae</taxon>
        <taxon>Friedmanniella</taxon>
        <taxon>environmental samples</taxon>
    </lineage>
</organism>
<feature type="compositionally biased region" description="Gly residues" evidence="1">
    <location>
        <begin position="214"/>
        <end position="229"/>
    </location>
</feature>
<evidence type="ECO:0000256" key="1">
    <source>
        <dbReference type="SAM" id="MobiDB-lite"/>
    </source>
</evidence>
<proteinExistence type="predicted"/>
<sequence length="283" mass="29061">GPAGPARHRPHDLAPERAQRVEPAADGGGLAPGPPGQARAVARSRHRPAGHGDRRAHLAADAAGRLRPRVLAAPAGGVRVRQRSGPRGPGRLQRRDVPVRGDPGDARLRRHRAHRHVAADRRAHAGPRRVRADQRRGLLGAPGVPGADPPPLARRPAGAAAARADAGARAVLALTGGHDPAAGGGRPAGRAARGPHPVRGDLLLPRPRRRGVAAGHGRGGAGPGRGGPAVLGRRRALRGPPPGGRDRGLPHRGRRPIPGPARLGARDLGRLRRGPRPAGGHGP</sequence>
<reference evidence="2" key="1">
    <citation type="submission" date="2020-02" db="EMBL/GenBank/DDBJ databases">
        <authorList>
            <person name="Meier V. D."/>
        </authorList>
    </citation>
    <scope>NUCLEOTIDE SEQUENCE</scope>
    <source>
        <strain evidence="2">AVDCRST_MAG61</strain>
    </source>
</reference>
<protein>
    <submittedName>
        <fullName evidence="2">Uncharacterized protein</fullName>
    </submittedName>
</protein>
<name>A0A6J4KNR9_9ACTN</name>
<feature type="region of interest" description="Disordered" evidence="1">
    <location>
        <begin position="175"/>
        <end position="283"/>
    </location>
</feature>
<feature type="compositionally biased region" description="Basic and acidic residues" evidence="1">
    <location>
        <begin position="93"/>
        <end position="107"/>
    </location>
</feature>
<gene>
    <name evidence="2" type="ORF">AVDCRST_MAG61-1723</name>
</gene>
<feature type="compositionally biased region" description="Basic and acidic residues" evidence="1">
    <location>
        <begin position="11"/>
        <end position="20"/>
    </location>
</feature>
<accession>A0A6J4KNR9</accession>
<feature type="compositionally biased region" description="Low complexity" evidence="1">
    <location>
        <begin position="137"/>
        <end position="146"/>
    </location>
</feature>
<feature type="non-terminal residue" evidence="2">
    <location>
        <position position="283"/>
    </location>
</feature>
<evidence type="ECO:0000313" key="2">
    <source>
        <dbReference type="EMBL" id="CAA9311073.1"/>
    </source>
</evidence>
<feature type="compositionally biased region" description="Basic residues" evidence="1">
    <location>
        <begin position="1"/>
        <end position="10"/>
    </location>
</feature>
<feature type="region of interest" description="Disordered" evidence="1">
    <location>
        <begin position="1"/>
        <end position="161"/>
    </location>
</feature>
<feature type="non-terminal residue" evidence="2">
    <location>
        <position position="1"/>
    </location>
</feature>